<dbReference type="GO" id="GO:0003676">
    <property type="term" value="F:nucleic acid binding"/>
    <property type="evidence" value="ECO:0007669"/>
    <property type="project" value="InterPro"/>
</dbReference>
<dbReference type="AlphaFoldDB" id="A0AA36AX99"/>
<accession>A0AA36AX99</accession>
<gene>
    <name evidence="1" type="ORF">OCTVUL_1B018390</name>
</gene>
<dbReference type="PANTHER" id="PTHR46068:SF1">
    <property type="entry name" value="TRANSPOSASE IS30-LIKE HTH DOMAIN-CONTAINING PROTEIN"/>
    <property type="match status" value="1"/>
</dbReference>
<reference evidence="1" key="1">
    <citation type="submission" date="2023-08" db="EMBL/GenBank/DDBJ databases">
        <authorList>
            <person name="Alioto T."/>
            <person name="Alioto T."/>
            <person name="Gomez Garrido J."/>
        </authorList>
    </citation>
    <scope>NUCLEOTIDE SEQUENCE</scope>
</reference>
<dbReference type="Proteomes" id="UP001162480">
    <property type="component" value="Chromosome 5"/>
</dbReference>
<proteinExistence type="predicted"/>
<sequence length="154" mass="17608">MAFGVVASDGKKMPIKFYKADEKINVNTYYKTLRYQLLPWLKANYADGIYVWTQDGAPAHTARKIQDFCKSNFSNSLESCLWLPSSPDLDPLDYANRGVLEHSTNRTLHSNVKSLKDTIKEEWEKLSPEYLRNTCASFRKCVKAVIVKEGGHIE</sequence>
<protein>
    <submittedName>
        <fullName evidence="1">Uncharacterized protein</fullName>
    </submittedName>
</protein>
<dbReference type="Gene3D" id="3.30.420.10">
    <property type="entry name" value="Ribonuclease H-like superfamily/Ribonuclease H"/>
    <property type="match status" value="1"/>
</dbReference>
<organism evidence="1 2">
    <name type="scientific">Octopus vulgaris</name>
    <name type="common">Common octopus</name>
    <dbReference type="NCBI Taxonomy" id="6645"/>
    <lineage>
        <taxon>Eukaryota</taxon>
        <taxon>Metazoa</taxon>
        <taxon>Spiralia</taxon>
        <taxon>Lophotrochozoa</taxon>
        <taxon>Mollusca</taxon>
        <taxon>Cephalopoda</taxon>
        <taxon>Coleoidea</taxon>
        <taxon>Octopodiformes</taxon>
        <taxon>Octopoda</taxon>
        <taxon>Incirrata</taxon>
        <taxon>Octopodidae</taxon>
        <taxon>Octopus</taxon>
    </lineage>
</organism>
<keyword evidence="2" id="KW-1185">Reference proteome</keyword>
<dbReference type="PANTHER" id="PTHR46068">
    <property type="entry name" value="PROTEIN CBG27172"/>
    <property type="match status" value="1"/>
</dbReference>
<evidence type="ECO:0000313" key="1">
    <source>
        <dbReference type="EMBL" id="CAI9722582.1"/>
    </source>
</evidence>
<name>A0AA36AX99_OCTVU</name>
<evidence type="ECO:0000313" key="2">
    <source>
        <dbReference type="Proteomes" id="UP001162480"/>
    </source>
</evidence>
<dbReference type="EMBL" id="OX597818">
    <property type="protein sequence ID" value="CAI9722582.1"/>
    <property type="molecule type" value="Genomic_DNA"/>
</dbReference>
<dbReference type="InterPro" id="IPR036397">
    <property type="entry name" value="RNaseH_sf"/>
</dbReference>